<gene>
    <name evidence="1" type="ORF">GO988_03750</name>
</gene>
<sequence>MKTTYNTAERLLDLPDPHRALLAEFDYFPAHDLLYVRWHGHLTASSIVQGAQASLDLFRGRPLPRRLLSNHRLATGDWGEAVPWLHYEWLPQALEQGVSVLSHVLPHELSSPVTAAPGGPEFVDVLKQNLVLRSFRNSLAAWQWAITRR</sequence>
<name>A0A7K1TAU3_9BACT</name>
<evidence type="ECO:0000313" key="2">
    <source>
        <dbReference type="Proteomes" id="UP000441336"/>
    </source>
</evidence>
<dbReference type="EMBL" id="WQKZ01000001">
    <property type="protein sequence ID" value="MVN75432.1"/>
    <property type="molecule type" value="Genomic_DNA"/>
</dbReference>
<keyword evidence="2" id="KW-1185">Reference proteome</keyword>
<dbReference type="RefSeq" id="WP_157562169.1">
    <property type="nucleotide sequence ID" value="NZ_WQKZ01000001.1"/>
</dbReference>
<reference evidence="1 2" key="1">
    <citation type="submission" date="2019-12" db="EMBL/GenBank/DDBJ databases">
        <title>Hymenobacter sp. HMF4947 Genome sequencing and assembly.</title>
        <authorList>
            <person name="Kang H."/>
            <person name="Cha I."/>
            <person name="Kim H."/>
            <person name="Joh K."/>
        </authorList>
    </citation>
    <scope>NUCLEOTIDE SEQUENCE [LARGE SCALE GENOMIC DNA]</scope>
    <source>
        <strain evidence="1 2">HMF4947</strain>
    </source>
</reference>
<organism evidence="1 2">
    <name type="scientific">Hymenobacter ginkgonis</name>
    <dbReference type="NCBI Taxonomy" id="2682976"/>
    <lineage>
        <taxon>Bacteria</taxon>
        <taxon>Pseudomonadati</taxon>
        <taxon>Bacteroidota</taxon>
        <taxon>Cytophagia</taxon>
        <taxon>Cytophagales</taxon>
        <taxon>Hymenobacteraceae</taxon>
        <taxon>Hymenobacter</taxon>
    </lineage>
</organism>
<proteinExistence type="predicted"/>
<dbReference type="AlphaFoldDB" id="A0A7K1TAU3"/>
<accession>A0A7K1TAU3</accession>
<protein>
    <submittedName>
        <fullName evidence="1">Uncharacterized protein</fullName>
    </submittedName>
</protein>
<comment type="caution">
    <text evidence="1">The sequence shown here is derived from an EMBL/GenBank/DDBJ whole genome shotgun (WGS) entry which is preliminary data.</text>
</comment>
<evidence type="ECO:0000313" key="1">
    <source>
        <dbReference type="EMBL" id="MVN75432.1"/>
    </source>
</evidence>
<dbReference type="Proteomes" id="UP000441336">
    <property type="component" value="Unassembled WGS sequence"/>
</dbReference>